<proteinExistence type="predicted"/>
<dbReference type="AlphaFoldDB" id="A0A552VAH7"/>
<dbReference type="PIRSF" id="PIRSF028431">
    <property type="entry name" value="UCP028431"/>
    <property type="match status" value="1"/>
</dbReference>
<keyword evidence="4" id="KW-1185">Reference proteome</keyword>
<feature type="chain" id="PRO_5021760354" evidence="1">
    <location>
        <begin position="23"/>
        <end position="464"/>
    </location>
</feature>
<dbReference type="EMBL" id="VJVZ01000001">
    <property type="protein sequence ID" value="TRW27360.1"/>
    <property type="molecule type" value="Genomic_DNA"/>
</dbReference>
<dbReference type="Proteomes" id="UP000320643">
    <property type="component" value="Unassembled WGS sequence"/>
</dbReference>
<name>A0A552VAH7_9FLAO</name>
<evidence type="ECO:0000313" key="3">
    <source>
        <dbReference type="EMBL" id="TRW27360.1"/>
    </source>
</evidence>
<dbReference type="InterPro" id="IPR019282">
    <property type="entry name" value="Glycoamylase-like_cons_dom"/>
</dbReference>
<dbReference type="Pfam" id="PF10091">
    <property type="entry name" value="Glycoamylase"/>
    <property type="match status" value="1"/>
</dbReference>
<evidence type="ECO:0000313" key="4">
    <source>
        <dbReference type="Proteomes" id="UP000320643"/>
    </source>
</evidence>
<dbReference type="Gene3D" id="1.50.10.140">
    <property type="match status" value="1"/>
</dbReference>
<evidence type="ECO:0000259" key="2">
    <source>
        <dbReference type="Pfam" id="PF10091"/>
    </source>
</evidence>
<organism evidence="3 4">
    <name type="scientific">Flavobacterium zepuense</name>
    <dbReference type="NCBI Taxonomy" id="2593302"/>
    <lineage>
        <taxon>Bacteria</taxon>
        <taxon>Pseudomonadati</taxon>
        <taxon>Bacteroidota</taxon>
        <taxon>Flavobacteriia</taxon>
        <taxon>Flavobacteriales</taxon>
        <taxon>Flavobacteriaceae</taxon>
        <taxon>Flavobacterium</taxon>
    </lineage>
</organism>
<feature type="domain" description="Glycoamylase-like" evidence="2">
    <location>
        <begin position="220"/>
        <end position="445"/>
    </location>
</feature>
<keyword evidence="1" id="KW-0732">Signal</keyword>
<dbReference type="OrthoDB" id="5937621at2"/>
<accession>A0A552VAH7</accession>
<reference evidence="3 4" key="1">
    <citation type="submission" date="2019-07" db="EMBL/GenBank/DDBJ databases">
        <title>Flavobacterium sp. nov., isolated from glacier ice.</title>
        <authorList>
            <person name="Liu Q."/>
            <person name="Xin Y.-H."/>
        </authorList>
    </citation>
    <scope>NUCLEOTIDE SEQUENCE [LARGE SCALE GENOMIC DNA]</scope>
    <source>
        <strain evidence="3 4">ZT4R6</strain>
    </source>
</reference>
<feature type="signal peptide" evidence="1">
    <location>
        <begin position="1"/>
        <end position="22"/>
    </location>
</feature>
<comment type="caution">
    <text evidence="3">The sequence shown here is derived from an EMBL/GenBank/DDBJ whole genome shotgun (WGS) entry which is preliminary data.</text>
</comment>
<dbReference type="InterPro" id="IPR016883">
    <property type="entry name" value="UCP028431"/>
</dbReference>
<evidence type="ECO:0000256" key="1">
    <source>
        <dbReference type="SAM" id="SignalP"/>
    </source>
</evidence>
<dbReference type="RefSeq" id="WP_143371586.1">
    <property type="nucleotide sequence ID" value="NZ_VJVZ01000001.1"/>
</dbReference>
<protein>
    <submittedName>
        <fullName evidence="3">Beta-glucosidase</fullName>
    </submittedName>
</protein>
<gene>
    <name evidence="3" type="ORF">FMM05_01595</name>
</gene>
<sequence length="464" mass="52038">MQAKIIQLLFILTFCMSCSSCATKNDDDEEEPTPTPPAEQLYTDEQLLDMVQKDALKYFWDYAETNSKLARERYHVNEASLDAHLVTTGGSGFGLMTILAGIERGFAPRAEAVNRLQTALNFLESADRFHGAWPHWMDGTTGHVVPFGTVDNGGDLVETAFLCQGLICVREYFNNGTEAEQALAQQADELWKGVEWDWYTKGGEDVLYWHWSPQYEWQLNFKLEGYNECLITYVMAAASPTHPVGAAAYNQGWARSGAITHPGVKYNLPVIFNYNGATGNVGPMFWSHYSYMGLDPRGLTDTYANYWDVVQNHSKIMHAFCVANPNQFNGYADNCWGLTASYSRNSDGSTGYSAHQPNNDRGVISPTAALSSFPYTPAESMKLLRFCYEDTAWKDRLIGIAGPYDAFAPHYDWVTPRYLAIDQGTIAPMIENYRSGMLWDLFMQAPEVKDGLLTLGFHSSQHAF</sequence>